<gene>
    <name evidence="1" type="ORF">C7B82_29570</name>
</gene>
<name>A0A2T1DTW0_9CYAN</name>
<organism evidence="1 2">
    <name type="scientific">Stenomitos frigidus ULC18</name>
    <dbReference type="NCBI Taxonomy" id="2107698"/>
    <lineage>
        <taxon>Bacteria</taxon>
        <taxon>Bacillati</taxon>
        <taxon>Cyanobacteriota</taxon>
        <taxon>Cyanophyceae</taxon>
        <taxon>Leptolyngbyales</taxon>
        <taxon>Leptolyngbyaceae</taxon>
        <taxon>Stenomitos</taxon>
    </lineage>
</organism>
<accession>A0A2T1DTW0</accession>
<comment type="caution">
    <text evidence="1">The sequence shown here is derived from an EMBL/GenBank/DDBJ whole genome shotgun (WGS) entry which is preliminary data.</text>
</comment>
<sequence length="204" mass="22569">MARDVHVTTSTDPFTRGLDYLYGVRSLALVPDMVDVVHDMEQRRPICVWVGHHIEAVNSALNECLLACHACFHPWEQPAIQIFAAPLAQSFGLDGLCNLKTKPMTILIDVGRLAPKDWLLLVSHEYAHAHAGSPGHHDAFARSLTHLCLGLGIVPPPDQAANLPSYPDYRSTKDPLAFWRGKGDDWRLRVGLTQTPDESHADAI</sequence>
<reference evidence="1 2" key="2">
    <citation type="submission" date="2018-03" db="EMBL/GenBank/DDBJ databases">
        <title>The ancient ancestry and fast evolution of plastids.</title>
        <authorList>
            <person name="Moore K.R."/>
            <person name="Magnabosco C."/>
            <person name="Momper L."/>
            <person name="Gold D.A."/>
            <person name="Bosak T."/>
            <person name="Fournier G.P."/>
        </authorList>
    </citation>
    <scope>NUCLEOTIDE SEQUENCE [LARGE SCALE GENOMIC DNA]</scope>
    <source>
        <strain evidence="1 2">ULC18</strain>
    </source>
</reference>
<evidence type="ECO:0000313" key="1">
    <source>
        <dbReference type="EMBL" id="PSB23943.1"/>
    </source>
</evidence>
<dbReference type="EMBL" id="PVWK01000158">
    <property type="protein sequence ID" value="PSB23943.1"/>
    <property type="molecule type" value="Genomic_DNA"/>
</dbReference>
<reference evidence="2" key="1">
    <citation type="submission" date="2018-02" db="EMBL/GenBank/DDBJ databases">
        <authorList>
            <person name="Moore K."/>
            <person name="Momper L."/>
        </authorList>
    </citation>
    <scope>NUCLEOTIDE SEQUENCE [LARGE SCALE GENOMIC DNA]</scope>
    <source>
        <strain evidence="2">ULC18</strain>
    </source>
</reference>
<proteinExistence type="predicted"/>
<keyword evidence="2" id="KW-1185">Reference proteome</keyword>
<evidence type="ECO:0000313" key="2">
    <source>
        <dbReference type="Proteomes" id="UP000239576"/>
    </source>
</evidence>
<protein>
    <submittedName>
        <fullName evidence="1">Uncharacterized protein</fullName>
    </submittedName>
</protein>
<dbReference type="Proteomes" id="UP000239576">
    <property type="component" value="Unassembled WGS sequence"/>
</dbReference>
<dbReference type="OrthoDB" id="483279at2"/>
<dbReference type="AlphaFoldDB" id="A0A2T1DTW0"/>